<keyword evidence="6 22" id="KW-0812">Transmembrane</keyword>
<dbReference type="PROSITE" id="PS50011">
    <property type="entry name" value="PROTEIN_KINASE_DOM"/>
    <property type="match status" value="1"/>
</dbReference>
<dbReference type="InterPro" id="IPR009030">
    <property type="entry name" value="Growth_fac_rcpt_cys_sf"/>
</dbReference>
<comment type="cofactor">
    <cofactor evidence="1">
        <name>Mn(2+)</name>
        <dbReference type="ChEBI" id="CHEBI:29035"/>
    </cofactor>
</comment>
<comment type="similarity">
    <text evidence="22">Belongs to the protein kinase superfamily. Tyr protein kinase family. Insulin receptor subfamily.</text>
</comment>
<dbReference type="PROSITE" id="PS00239">
    <property type="entry name" value="RECEPTOR_TYR_KIN_II"/>
    <property type="match status" value="1"/>
</dbReference>
<dbReference type="PROSITE" id="PS00107">
    <property type="entry name" value="PROTEIN_KINASE_ATP"/>
    <property type="match status" value="1"/>
</dbReference>
<keyword evidence="15" id="KW-0829">Tyrosine-protein kinase</keyword>
<dbReference type="OrthoDB" id="5809444at2759"/>
<feature type="compositionally biased region" description="Low complexity" evidence="23">
    <location>
        <begin position="810"/>
        <end position="822"/>
    </location>
</feature>
<dbReference type="InterPro" id="IPR050122">
    <property type="entry name" value="RTK"/>
</dbReference>
<dbReference type="PANTHER" id="PTHR24416:SF525">
    <property type="entry name" value="INSULIN-LIKE RECEPTOR"/>
    <property type="match status" value="1"/>
</dbReference>
<feature type="chain" id="PRO_5027996599" description="Tyrosine-protein kinase receptor" evidence="25">
    <location>
        <begin position="22"/>
        <end position="1405"/>
    </location>
</feature>
<name>A0A6P8HZT2_ACTTE</name>
<dbReference type="SMART" id="SM00261">
    <property type="entry name" value="FU"/>
    <property type="match status" value="1"/>
</dbReference>
<evidence type="ECO:0000313" key="29">
    <source>
        <dbReference type="RefSeq" id="XP_031558117.1"/>
    </source>
</evidence>
<evidence type="ECO:0000256" key="9">
    <source>
        <dbReference type="ARBA" id="ARBA00022737"/>
    </source>
</evidence>
<dbReference type="Gene3D" id="3.30.200.20">
    <property type="entry name" value="Phosphorylase Kinase, domain 1"/>
    <property type="match status" value="1"/>
</dbReference>
<dbReference type="GO" id="GO:0004714">
    <property type="term" value="F:transmembrane receptor protein tyrosine kinase activity"/>
    <property type="evidence" value="ECO:0007669"/>
    <property type="project" value="UniProtKB-EC"/>
</dbReference>
<dbReference type="FunFam" id="1.10.510.10:FF:000528">
    <property type="entry name" value="Tyrosine-protein kinase receptor"/>
    <property type="match status" value="1"/>
</dbReference>
<keyword evidence="10 21" id="KW-0547">Nucleotide-binding</keyword>
<dbReference type="GO" id="GO:0043235">
    <property type="term" value="C:receptor complex"/>
    <property type="evidence" value="ECO:0007669"/>
    <property type="project" value="TreeGrafter"/>
</dbReference>
<dbReference type="SUPFAM" id="SSF49265">
    <property type="entry name" value="Fibronectin type III"/>
    <property type="match status" value="2"/>
</dbReference>
<feature type="domain" description="Protein kinase" evidence="26">
    <location>
        <begin position="1091"/>
        <end position="1360"/>
    </location>
</feature>
<keyword evidence="12 21" id="KW-0067">ATP-binding</keyword>
<dbReference type="GO" id="GO:0005886">
    <property type="term" value="C:plasma membrane"/>
    <property type="evidence" value="ECO:0007669"/>
    <property type="project" value="TreeGrafter"/>
</dbReference>
<feature type="compositionally biased region" description="Polar residues" evidence="23">
    <location>
        <begin position="823"/>
        <end position="841"/>
    </location>
</feature>
<feature type="domain" description="Fibronectin type-III" evidence="27">
    <location>
        <begin position="919"/>
        <end position="1009"/>
    </location>
</feature>
<dbReference type="InterPro" id="IPR001245">
    <property type="entry name" value="Ser-Thr/Tyr_kinase_cat_dom"/>
</dbReference>
<feature type="binding site" evidence="21">
    <location>
        <position position="1125"/>
    </location>
    <ligand>
        <name>ATP</name>
        <dbReference type="ChEBI" id="CHEBI:30616"/>
    </ligand>
</feature>
<dbReference type="Pfam" id="PF07714">
    <property type="entry name" value="PK_Tyr_Ser-Thr"/>
    <property type="match status" value="1"/>
</dbReference>
<evidence type="ECO:0000256" key="18">
    <source>
        <dbReference type="ARBA" id="ARBA00023180"/>
    </source>
</evidence>
<dbReference type="PRINTS" id="PR00109">
    <property type="entry name" value="TYRKINASE"/>
</dbReference>
<comment type="subcellular location">
    <subcellularLocation>
        <location evidence="2">Membrane</location>
        <topology evidence="2">Single-pass type I membrane protein</topology>
    </subcellularLocation>
</comment>
<dbReference type="CDD" id="cd00063">
    <property type="entry name" value="FN3"/>
    <property type="match status" value="3"/>
</dbReference>
<dbReference type="CDD" id="cd00064">
    <property type="entry name" value="FU"/>
    <property type="match status" value="1"/>
</dbReference>
<keyword evidence="17 22" id="KW-0675">Receptor</keyword>
<evidence type="ECO:0000256" key="11">
    <source>
        <dbReference type="ARBA" id="ARBA00022777"/>
    </source>
</evidence>
<dbReference type="SUPFAM" id="SSF57184">
    <property type="entry name" value="Growth factor receptor domain"/>
    <property type="match status" value="1"/>
</dbReference>
<evidence type="ECO:0000256" key="23">
    <source>
        <dbReference type="SAM" id="MobiDB-lite"/>
    </source>
</evidence>
<keyword evidence="3 22" id="KW-0597">Phosphoprotein</keyword>
<dbReference type="InParanoid" id="A0A6P8HZT2"/>
<keyword evidence="9" id="KW-0677">Repeat</keyword>
<dbReference type="InterPro" id="IPR008266">
    <property type="entry name" value="Tyr_kinase_AS"/>
</dbReference>
<dbReference type="InterPro" id="IPR006212">
    <property type="entry name" value="Furin_repeat"/>
</dbReference>
<evidence type="ECO:0000259" key="27">
    <source>
        <dbReference type="PROSITE" id="PS50853"/>
    </source>
</evidence>
<dbReference type="GeneID" id="116294618"/>
<dbReference type="RefSeq" id="XP_031558117.1">
    <property type="nucleotide sequence ID" value="XM_031702257.1"/>
</dbReference>
<keyword evidence="14 24" id="KW-0472">Membrane</keyword>
<feature type="transmembrane region" description="Helical" evidence="24">
    <location>
        <begin position="1025"/>
        <end position="1050"/>
    </location>
</feature>
<dbReference type="PANTHER" id="PTHR24416">
    <property type="entry name" value="TYROSINE-PROTEIN KINASE RECEPTOR"/>
    <property type="match status" value="1"/>
</dbReference>
<dbReference type="FunFam" id="3.30.200.20:FF:000026">
    <property type="entry name" value="Tyrosine-protein kinase receptor"/>
    <property type="match status" value="1"/>
</dbReference>
<proteinExistence type="inferred from homology"/>
<feature type="signal peptide" evidence="25">
    <location>
        <begin position="1"/>
        <end position="21"/>
    </location>
</feature>
<evidence type="ECO:0000256" key="8">
    <source>
        <dbReference type="ARBA" id="ARBA00022729"/>
    </source>
</evidence>
<evidence type="ECO:0000313" key="28">
    <source>
        <dbReference type="Proteomes" id="UP000515163"/>
    </source>
</evidence>
<dbReference type="Gene3D" id="1.10.510.10">
    <property type="entry name" value="Transferase(Phosphotransferase) domain 1"/>
    <property type="match status" value="1"/>
</dbReference>
<reference evidence="29" key="1">
    <citation type="submission" date="2025-08" db="UniProtKB">
        <authorList>
            <consortium name="RefSeq"/>
        </authorList>
    </citation>
    <scope>IDENTIFICATION</scope>
    <source>
        <tissue evidence="29">Tentacle</tissue>
    </source>
</reference>
<organism evidence="28 29">
    <name type="scientific">Actinia tenebrosa</name>
    <name type="common">Australian red waratah sea anemone</name>
    <dbReference type="NCBI Taxonomy" id="6105"/>
    <lineage>
        <taxon>Eukaryota</taxon>
        <taxon>Metazoa</taxon>
        <taxon>Cnidaria</taxon>
        <taxon>Anthozoa</taxon>
        <taxon>Hexacorallia</taxon>
        <taxon>Actiniaria</taxon>
        <taxon>Actiniidae</taxon>
        <taxon>Actinia</taxon>
    </lineage>
</organism>
<keyword evidence="4" id="KW-0808">Transferase</keyword>
<keyword evidence="13 24" id="KW-1133">Transmembrane helix</keyword>
<keyword evidence="11" id="KW-0418">Kinase</keyword>
<evidence type="ECO:0000256" key="25">
    <source>
        <dbReference type="SAM" id="SignalP"/>
    </source>
</evidence>
<dbReference type="GO" id="GO:0046872">
    <property type="term" value="F:metal ion binding"/>
    <property type="evidence" value="ECO:0007669"/>
    <property type="project" value="UniProtKB-KW"/>
</dbReference>
<evidence type="ECO:0000259" key="26">
    <source>
        <dbReference type="PROSITE" id="PS50011"/>
    </source>
</evidence>
<sequence>MKGHSILLLMFVLFNSYFCRPEDPEYKLCELKAHPVFGKKEKVHILRGYGGICKGCDLLKNCTTFDGSIQIQGFHQVLNGDLKKELHFPKLTEITGHLLISLLYKVKDLESIFPNLAVIRGNHLFLDYALVIYQNDGLNQINLPSLTTILSGGIRIEKNINLCYVKTIRWKSIMKMNSEDPYSLVTTSNNNDCYDLCYKGKCFPPAGHGDSGNQYCWGSGTVHDYSCQRLCDMKCGDAGCVKGQNNLCCHPQCLGGCSKINSPFHCYACKNLRLNTGKCVSKCPPELLEVDNFRCIPPPCPKLYNKLDGSCVKECPAGYAKEGNVCEKCLEQRCPRVCSVKQSAINSDEGKPIIDSLNSLREYKGCTEIDGTLEIRIRGGGATIYRDLEENLGMIEKVKGYVLIRQSLSLVSLKFLKNLKIIEPRKTFSITEKKMVPFLYNNRYALTIMENPKLEAMWDYFPNFTIKHGGLLVRMNPRLCTNKIEPLIDVLKWNNSSNGQNIDVSQTTNGNDVACEVETINMTVREIIKPSFMQRCSHICIEVKWNEVRIDEDYRNVLFYTISYREAPNTEITQFDDVGACSNQDVWKRVDVSVRAQEMINASGNSYGSFRDHSRVISTLKPYTLYAFYVEVVTLNKKGARSSLKFLKTREMVPSAVVGLEVSYLDPHSLLVKWQPPLFPNGNITKYVIKYQESQYSVWEQGNIDWCIRQALPSRRVRVEDNKKDENNEGKCNITCDCNKEKEVVRPEKQAAIFAKEFQDALFRTIFTKDKDDNPSPTTNRTTIIPTTEMLLLNRTNCSREQQESGLCGTSTSPTSSANTASGVSTSSLVSPTGNLTTTDAGGSGEVTPTFVTPTTAIPILTEVVDGSKAELRLTGLRHFTDYTIMVCACTKVRCAQDTACSSTKGRTGRKAFADNLGGPATVIVQNNTKRYNISWIAPKDPNSVVLKYDIEIFQPSREKPEVACQLAKQPTWIERVGIVGNYSARIRAITPAGNGSWSNTVYFAISEETKEINKNALVEKGTNVGVIIGASLAACSFIILACGVVIWYITRKRYKAKQTHTVLYASVNPEYLNSTDVYIADEWEVPRDKIKLIRELGQGSFGMVFEGEALDIVKDKPKCRVAVKTVSENASVRDRIEFLQEASIMKAFHCHHVVELLGVVSDGQPTLVIMELMHNGDLKNHLRSRRPEEGGELPPPTLPEMLQMAGEIADGMAYLASRKFVHRDLAARNCMVNENLTVKIGDFGMTRDIYETDYYRKGGKGLLPVRWMAPESLKDGIFSSPSDVWSYGVVLWEMATLASQPYPGKSNEEVLKFVVDGGVMDKPMDAPNELYDLMTLCWQHSPKARPTFLTIIHMIEDSLSNEFKTKSFYSNLSRDHLQEMLKFRSFHIPRQRAETIQTEAESSA</sequence>
<dbReference type="InterPro" id="IPR017441">
    <property type="entry name" value="Protein_kinase_ATP_BS"/>
</dbReference>
<evidence type="ECO:0000256" key="24">
    <source>
        <dbReference type="SAM" id="Phobius"/>
    </source>
</evidence>
<dbReference type="InterPro" id="IPR006211">
    <property type="entry name" value="Furin-like_Cys-rich_dom"/>
</dbReference>
<evidence type="ECO:0000256" key="2">
    <source>
        <dbReference type="ARBA" id="ARBA00004479"/>
    </source>
</evidence>
<dbReference type="InterPro" id="IPR003961">
    <property type="entry name" value="FN3_dom"/>
</dbReference>
<evidence type="ECO:0000256" key="6">
    <source>
        <dbReference type="ARBA" id="ARBA00022692"/>
    </source>
</evidence>
<dbReference type="InterPro" id="IPR011009">
    <property type="entry name" value="Kinase-like_dom_sf"/>
</dbReference>
<evidence type="ECO:0000256" key="17">
    <source>
        <dbReference type="ARBA" id="ARBA00023170"/>
    </source>
</evidence>
<protein>
    <recommendedName>
        <fullName evidence="22">Tyrosine-protein kinase receptor</fullName>
        <ecNumber evidence="22">2.7.10.1</ecNumber>
    </recommendedName>
</protein>
<dbReference type="EC" id="2.7.10.1" evidence="22"/>
<accession>A0A6P8HZT2</accession>
<evidence type="ECO:0000256" key="14">
    <source>
        <dbReference type="ARBA" id="ARBA00023136"/>
    </source>
</evidence>
<dbReference type="CDD" id="cd05032">
    <property type="entry name" value="PTKc_InsR_like"/>
    <property type="match status" value="1"/>
</dbReference>
<dbReference type="InterPro" id="IPR000719">
    <property type="entry name" value="Prot_kinase_dom"/>
</dbReference>
<evidence type="ECO:0000256" key="12">
    <source>
        <dbReference type="ARBA" id="ARBA00022840"/>
    </source>
</evidence>
<dbReference type="InterPro" id="IPR036116">
    <property type="entry name" value="FN3_sf"/>
</dbReference>
<feature type="region of interest" description="Disordered" evidence="23">
    <location>
        <begin position="803"/>
        <end position="850"/>
    </location>
</feature>
<dbReference type="InterPro" id="IPR000494">
    <property type="entry name" value="Rcpt_L-dom"/>
</dbReference>
<evidence type="ECO:0000256" key="1">
    <source>
        <dbReference type="ARBA" id="ARBA00001936"/>
    </source>
</evidence>
<dbReference type="FunCoup" id="A0A6P8HZT2">
    <property type="interactions" value="1449"/>
</dbReference>
<keyword evidence="16" id="KW-1015">Disulfide bond</keyword>
<dbReference type="SMART" id="SM00219">
    <property type="entry name" value="TyrKc"/>
    <property type="match status" value="1"/>
</dbReference>
<dbReference type="InterPro" id="IPR013783">
    <property type="entry name" value="Ig-like_fold"/>
</dbReference>
<dbReference type="InterPro" id="IPR036941">
    <property type="entry name" value="Rcpt_L-dom_sf"/>
</dbReference>
<keyword evidence="8 25" id="KW-0732">Signal</keyword>
<dbReference type="Proteomes" id="UP000515163">
    <property type="component" value="Unplaced"/>
</dbReference>
<evidence type="ECO:0000256" key="15">
    <source>
        <dbReference type="ARBA" id="ARBA00023137"/>
    </source>
</evidence>
<evidence type="ECO:0000256" key="3">
    <source>
        <dbReference type="ARBA" id="ARBA00022553"/>
    </source>
</evidence>
<evidence type="ECO:0000256" key="5">
    <source>
        <dbReference type="ARBA" id="ARBA00022685"/>
    </source>
</evidence>
<dbReference type="Pfam" id="PF00757">
    <property type="entry name" value="Furin-like"/>
    <property type="match status" value="1"/>
</dbReference>
<dbReference type="InterPro" id="IPR020635">
    <property type="entry name" value="Tyr_kinase_cat_dom"/>
</dbReference>
<dbReference type="SUPFAM" id="SSF56112">
    <property type="entry name" value="Protein kinase-like (PK-like)"/>
    <property type="match status" value="1"/>
</dbReference>
<dbReference type="SUPFAM" id="SSF52058">
    <property type="entry name" value="L domain-like"/>
    <property type="match status" value="2"/>
</dbReference>
<dbReference type="KEGG" id="aten:116294618"/>
<dbReference type="PROSITE" id="PS00109">
    <property type="entry name" value="PROTEIN_KINASE_TYR"/>
    <property type="match status" value="1"/>
</dbReference>
<evidence type="ECO:0000256" key="13">
    <source>
        <dbReference type="ARBA" id="ARBA00022989"/>
    </source>
</evidence>
<dbReference type="GO" id="GO:0005524">
    <property type="term" value="F:ATP binding"/>
    <property type="evidence" value="ECO:0007669"/>
    <property type="project" value="UniProtKB-UniRule"/>
</dbReference>
<dbReference type="GO" id="GO:0007169">
    <property type="term" value="P:cell surface receptor protein tyrosine kinase signaling pathway"/>
    <property type="evidence" value="ECO:0007669"/>
    <property type="project" value="InterPro"/>
</dbReference>
<evidence type="ECO:0000256" key="21">
    <source>
        <dbReference type="PROSITE-ProRule" id="PRU10141"/>
    </source>
</evidence>
<comment type="catalytic activity">
    <reaction evidence="20 22">
        <text>L-tyrosyl-[protein] + ATP = O-phospho-L-tyrosyl-[protein] + ADP + H(+)</text>
        <dbReference type="Rhea" id="RHEA:10596"/>
        <dbReference type="Rhea" id="RHEA-COMP:10136"/>
        <dbReference type="Rhea" id="RHEA-COMP:20101"/>
        <dbReference type="ChEBI" id="CHEBI:15378"/>
        <dbReference type="ChEBI" id="CHEBI:30616"/>
        <dbReference type="ChEBI" id="CHEBI:46858"/>
        <dbReference type="ChEBI" id="CHEBI:61978"/>
        <dbReference type="ChEBI" id="CHEBI:456216"/>
        <dbReference type="EC" id="2.7.10.1"/>
    </reaction>
</comment>
<keyword evidence="19" id="KW-0464">Manganese</keyword>
<keyword evidence="18" id="KW-0325">Glycoprotein</keyword>
<dbReference type="InterPro" id="IPR002011">
    <property type="entry name" value="Tyr_kinase_rcpt_2_CS"/>
</dbReference>
<evidence type="ECO:0000256" key="10">
    <source>
        <dbReference type="ARBA" id="ARBA00022741"/>
    </source>
</evidence>
<dbReference type="Pfam" id="PF01030">
    <property type="entry name" value="Recep_L_domain"/>
    <property type="match status" value="2"/>
</dbReference>
<evidence type="ECO:0000256" key="16">
    <source>
        <dbReference type="ARBA" id="ARBA00023157"/>
    </source>
</evidence>
<keyword evidence="7" id="KW-0479">Metal-binding</keyword>
<evidence type="ECO:0000256" key="19">
    <source>
        <dbReference type="ARBA" id="ARBA00023211"/>
    </source>
</evidence>
<dbReference type="SMART" id="SM00060">
    <property type="entry name" value="FN3"/>
    <property type="match status" value="3"/>
</dbReference>
<evidence type="ECO:0000256" key="7">
    <source>
        <dbReference type="ARBA" id="ARBA00022723"/>
    </source>
</evidence>
<evidence type="ECO:0000256" key="22">
    <source>
        <dbReference type="RuleBase" id="RU000312"/>
    </source>
</evidence>
<dbReference type="Gene3D" id="2.60.40.10">
    <property type="entry name" value="Immunoglobulins"/>
    <property type="match status" value="3"/>
</dbReference>
<keyword evidence="28" id="KW-1185">Reference proteome</keyword>
<dbReference type="Gene3D" id="3.80.20.20">
    <property type="entry name" value="Receptor L-domain"/>
    <property type="match status" value="2"/>
</dbReference>
<keyword evidence="5" id="KW-0165">Cleavage on pair of basic residues</keyword>
<evidence type="ECO:0000256" key="4">
    <source>
        <dbReference type="ARBA" id="ARBA00022679"/>
    </source>
</evidence>
<evidence type="ECO:0000256" key="20">
    <source>
        <dbReference type="ARBA" id="ARBA00051243"/>
    </source>
</evidence>
<gene>
    <name evidence="29" type="primary">LOC116294618</name>
</gene>
<dbReference type="PROSITE" id="PS50853">
    <property type="entry name" value="FN3"/>
    <property type="match status" value="1"/>
</dbReference>